<sequence length="204" mass="22995">MPWSFHIEPLIRDPSPTAPILEALKADSSRYVRKSVANHLNDITKDNPGWALDRIRGWPRENPHVQWIARHALRSLVKAGNEDALALVGATDGAAVRIDDFAISPRKISIGEVVTLSFRAISEGDARQTIVLDYAILYVRKNDRTSRKVFKLKTLSLDGREHVRLSHRQRIENLSVRALYPGRHDIELLANGRVVGRGSFELEP</sequence>
<keyword evidence="2" id="KW-1185">Reference proteome</keyword>
<accession>T0GKD2</accession>
<dbReference type="eggNOG" id="COG4335">
    <property type="taxonomic scope" value="Bacteria"/>
</dbReference>
<gene>
    <name evidence="1" type="ORF">L485_13185</name>
</gene>
<evidence type="ECO:0008006" key="3">
    <source>
        <dbReference type="Google" id="ProtNLM"/>
    </source>
</evidence>
<dbReference type="AlphaFoldDB" id="T0GKD2"/>
<dbReference type="InterPro" id="IPR016024">
    <property type="entry name" value="ARM-type_fold"/>
</dbReference>
<evidence type="ECO:0000313" key="2">
    <source>
        <dbReference type="Proteomes" id="UP000015524"/>
    </source>
</evidence>
<proteinExistence type="predicted"/>
<dbReference type="SUPFAM" id="SSF48371">
    <property type="entry name" value="ARM repeat"/>
    <property type="match status" value="1"/>
</dbReference>
<evidence type="ECO:0000313" key="1">
    <source>
        <dbReference type="EMBL" id="EQB00488.1"/>
    </source>
</evidence>
<protein>
    <recommendedName>
        <fullName evidence="3">DNA alkylation repair protein</fullName>
    </recommendedName>
</protein>
<dbReference type="Gene3D" id="1.25.40.290">
    <property type="entry name" value="ARM repeat domains"/>
    <property type="match status" value="1"/>
</dbReference>
<dbReference type="EMBL" id="ATIB01000069">
    <property type="protein sequence ID" value="EQB00488.1"/>
    <property type="molecule type" value="Genomic_DNA"/>
</dbReference>
<comment type="caution">
    <text evidence="1">The sequence shown here is derived from an EMBL/GenBank/DDBJ whole genome shotgun (WGS) entry which is preliminary data.</text>
</comment>
<reference evidence="1 2" key="1">
    <citation type="journal article" date="2013" name="Genome Announc.">
        <title>Draft Genome Sequence of a Hexachlorocyclohexane-Degrading Bacterium, Sphingobium baderi Strain LL03T.</title>
        <authorList>
            <person name="Kaur J."/>
            <person name="Verma H."/>
            <person name="Tripathi C."/>
            <person name="Khurana J.P."/>
            <person name="Lal R."/>
        </authorList>
    </citation>
    <scope>NUCLEOTIDE SEQUENCE [LARGE SCALE GENOMIC DNA]</scope>
    <source>
        <strain evidence="1 2">LL03</strain>
    </source>
</reference>
<name>T0GKD2_9SPHN</name>
<dbReference type="Proteomes" id="UP000015524">
    <property type="component" value="Unassembled WGS sequence"/>
</dbReference>
<dbReference type="PATRIC" id="fig|1114964.3.peg.2579"/>
<organism evidence="1 2">
    <name type="scientific">Sphingobium baderi LL03</name>
    <dbReference type="NCBI Taxonomy" id="1114964"/>
    <lineage>
        <taxon>Bacteria</taxon>
        <taxon>Pseudomonadati</taxon>
        <taxon>Pseudomonadota</taxon>
        <taxon>Alphaproteobacteria</taxon>
        <taxon>Sphingomonadales</taxon>
        <taxon>Sphingomonadaceae</taxon>
        <taxon>Sphingobium</taxon>
    </lineage>
</organism>